<dbReference type="Gene3D" id="3.40.50.1450">
    <property type="entry name" value="HybD-like"/>
    <property type="match status" value="1"/>
</dbReference>
<dbReference type="EMBL" id="JACJKX010000005">
    <property type="protein sequence ID" value="MBM6928404.1"/>
    <property type="molecule type" value="Genomic_DNA"/>
</dbReference>
<keyword evidence="5" id="KW-0064">Aspartyl protease</keyword>
<dbReference type="PANTHER" id="PTHR30302:SF1">
    <property type="entry name" value="HYDROGENASE 2 MATURATION PROTEASE"/>
    <property type="match status" value="1"/>
</dbReference>
<evidence type="ECO:0000256" key="6">
    <source>
        <dbReference type="ARBA" id="ARBA00022801"/>
    </source>
</evidence>
<dbReference type="SUPFAM" id="SSF53163">
    <property type="entry name" value="HybD-like"/>
    <property type="match status" value="1"/>
</dbReference>
<keyword evidence="2" id="KW-0533">Nickel</keyword>
<dbReference type="NCBIfam" id="TIGR00140">
    <property type="entry name" value="hupD"/>
    <property type="match status" value="1"/>
</dbReference>
<name>A0ABS2GTW9_9BURK</name>
<evidence type="ECO:0000256" key="4">
    <source>
        <dbReference type="ARBA" id="ARBA00022723"/>
    </source>
</evidence>
<evidence type="ECO:0000313" key="7">
    <source>
        <dbReference type="EMBL" id="MBM6928404.1"/>
    </source>
</evidence>
<reference evidence="7 8" key="1">
    <citation type="journal article" date="2021" name="Sci. Rep.">
        <title>The distribution of antibiotic resistance genes in chicken gut microbiota commensals.</title>
        <authorList>
            <person name="Juricova H."/>
            <person name="Matiasovicova J."/>
            <person name="Kubasova T."/>
            <person name="Cejkova D."/>
            <person name="Rychlik I."/>
        </authorList>
    </citation>
    <scope>NUCLEOTIDE SEQUENCE [LARGE SCALE GENOMIC DNA]</scope>
    <source>
        <strain evidence="7 8">An562</strain>
    </source>
</reference>
<dbReference type="CDD" id="cd06062">
    <property type="entry name" value="H2MP_MemB-H2up"/>
    <property type="match status" value="1"/>
</dbReference>
<comment type="caution">
    <text evidence="7">The sequence shown here is derived from an EMBL/GenBank/DDBJ whole genome shotgun (WGS) entry which is preliminary data.</text>
</comment>
<keyword evidence="6" id="KW-0378">Hydrolase</keyword>
<gene>
    <name evidence="7" type="ORF">H5985_03870</name>
</gene>
<dbReference type="Pfam" id="PF01750">
    <property type="entry name" value="HycI"/>
    <property type="match status" value="1"/>
</dbReference>
<evidence type="ECO:0000256" key="3">
    <source>
        <dbReference type="ARBA" id="ARBA00022670"/>
    </source>
</evidence>
<dbReference type="Proteomes" id="UP000777002">
    <property type="component" value="Unassembled WGS sequence"/>
</dbReference>
<comment type="similarity">
    <text evidence="1">Belongs to the peptidase A31 family.</text>
</comment>
<sequence length="208" mass="23077">MLVDGSEMPKYEVLVIGIGNILWADEGFGVRAVEAYHRRFADDPVVRVIDGGTLGAYLINEVMEAKRLLIFDCCDFKDQPGTLKVLRNEEIRLWASTKISAHQAGMNDVLVTASLSGYEPQAITVVGVQPLELEDYGGSLTGIVNEQIEPALQAAQEQMIAWGFAPRKRDAYEEVVPLGEATLERTPYEEGRPSENEACRFADVRFLK</sequence>
<organism evidence="7 8">
    <name type="scientific">Parasutterella secunda</name>
    <dbReference type="NCBI Taxonomy" id="626947"/>
    <lineage>
        <taxon>Bacteria</taxon>
        <taxon>Pseudomonadati</taxon>
        <taxon>Pseudomonadota</taxon>
        <taxon>Betaproteobacteria</taxon>
        <taxon>Burkholderiales</taxon>
        <taxon>Sutterellaceae</taxon>
        <taxon>Parasutterella</taxon>
    </lineage>
</organism>
<keyword evidence="3" id="KW-0645">Protease</keyword>
<evidence type="ECO:0000256" key="2">
    <source>
        <dbReference type="ARBA" id="ARBA00022596"/>
    </source>
</evidence>
<dbReference type="InterPro" id="IPR000671">
    <property type="entry name" value="Peptidase_A31"/>
</dbReference>
<protein>
    <submittedName>
        <fullName evidence="7">HyaD/HybD family hydrogenase maturation endopeptidase</fullName>
    </submittedName>
</protein>
<evidence type="ECO:0000313" key="8">
    <source>
        <dbReference type="Proteomes" id="UP000777002"/>
    </source>
</evidence>
<keyword evidence="4" id="KW-0479">Metal-binding</keyword>
<dbReference type="InterPro" id="IPR023430">
    <property type="entry name" value="Pept_HybD-like_dom_sf"/>
</dbReference>
<dbReference type="InterPro" id="IPR004419">
    <property type="entry name" value="Pept_A31_hyd_express"/>
</dbReference>
<accession>A0ABS2GTW9</accession>
<dbReference type="PRINTS" id="PR00446">
    <property type="entry name" value="HYDRGNUPTAKE"/>
</dbReference>
<proteinExistence type="inferred from homology"/>
<evidence type="ECO:0000256" key="5">
    <source>
        <dbReference type="ARBA" id="ARBA00022750"/>
    </source>
</evidence>
<evidence type="ECO:0000256" key="1">
    <source>
        <dbReference type="ARBA" id="ARBA00006814"/>
    </source>
</evidence>
<keyword evidence="8" id="KW-1185">Reference proteome</keyword>
<dbReference type="PANTHER" id="PTHR30302">
    <property type="entry name" value="HYDROGENASE 1 MATURATION PROTEASE"/>
    <property type="match status" value="1"/>
</dbReference>
<dbReference type="NCBIfam" id="TIGR00072">
    <property type="entry name" value="hydrog_prot"/>
    <property type="match status" value="1"/>
</dbReference>